<dbReference type="PANTHER" id="PTHR35201:SF4">
    <property type="entry name" value="BETA-PINACENE SYNTHASE-RELATED"/>
    <property type="match status" value="1"/>
</dbReference>
<evidence type="ECO:0000256" key="2">
    <source>
        <dbReference type="RuleBase" id="RU366034"/>
    </source>
</evidence>
<comment type="cofactor">
    <cofactor evidence="2">
        <name>Mg(2+)</name>
        <dbReference type="ChEBI" id="CHEBI:18420"/>
    </cofactor>
</comment>
<proteinExistence type="inferred from homology"/>
<dbReference type="InParanoid" id="E3IZ84"/>
<comment type="similarity">
    <text evidence="2">Belongs to the terpene synthase family.</text>
</comment>
<dbReference type="EMBL" id="CP002299">
    <property type="protein sequence ID" value="ADP81511.1"/>
    <property type="molecule type" value="Genomic_DNA"/>
</dbReference>
<reference evidence="4 5" key="1">
    <citation type="submission" date="2010-10" db="EMBL/GenBank/DDBJ databases">
        <title>Complete sequence of Frankia sp. EuI1c.</title>
        <authorList>
            <consortium name="US DOE Joint Genome Institute"/>
            <person name="Lucas S."/>
            <person name="Copeland A."/>
            <person name="Lapidus A."/>
            <person name="Cheng J.-F."/>
            <person name="Bruce D."/>
            <person name="Goodwin L."/>
            <person name="Pitluck S."/>
            <person name="Chertkov O."/>
            <person name="Detter J.C."/>
            <person name="Han C."/>
            <person name="Tapia R."/>
            <person name="Land M."/>
            <person name="Hauser L."/>
            <person name="Jeffries C."/>
            <person name="Kyrpides N."/>
            <person name="Ivanova N."/>
            <person name="Mikhailova N."/>
            <person name="Beauchemin N."/>
            <person name="Sen A."/>
            <person name="Sur S.A."/>
            <person name="Gtari M."/>
            <person name="Wall L."/>
            <person name="Tisa L."/>
            <person name="Woyke T."/>
        </authorList>
    </citation>
    <scope>NUCLEOTIDE SEQUENCE [LARGE SCALE GENOMIC DNA]</scope>
    <source>
        <strain evidence="5">DSM 45817 / CECT 9037 / EuI1c</strain>
    </source>
</reference>
<dbReference type="KEGG" id="fri:FraEuI1c_3502"/>
<dbReference type="RefSeq" id="WP_013424629.1">
    <property type="nucleotide sequence ID" value="NC_014666.1"/>
</dbReference>
<dbReference type="eggNOG" id="ENOG502Z881">
    <property type="taxonomic scope" value="Bacteria"/>
</dbReference>
<evidence type="ECO:0000313" key="4">
    <source>
        <dbReference type="EMBL" id="ADP81511.1"/>
    </source>
</evidence>
<dbReference type="InterPro" id="IPR034686">
    <property type="entry name" value="Terpene_cyclase-like_2"/>
</dbReference>
<dbReference type="Gene3D" id="1.10.600.10">
    <property type="entry name" value="Farnesyl Diphosphate Synthase"/>
    <property type="match status" value="2"/>
</dbReference>
<dbReference type="SUPFAM" id="SSF48576">
    <property type="entry name" value="Terpenoid synthases"/>
    <property type="match status" value="2"/>
</dbReference>
<dbReference type="InterPro" id="IPR008949">
    <property type="entry name" value="Isoprenoid_synthase_dom_sf"/>
</dbReference>
<keyword evidence="2" id="KW-0460">Magnesium</keyword>
<dbReference type="PANTHER" id="PTHR35201">
    <property type="entry name" value="TERPENE SYNTHASE"/>
    <property type="match status" value="1"/>
</dbReference>
<dbReference type="Pfam" id="PF19086">
    <property type="entry name" value="Terpene_syn_C_2"/>
    <property type="match status" value="2"/>
</dbReference>
<keyword evidence="2" id="KW-0479">Metal-binding</keyword>
<accession>E3IZ84</accession>
<feature type="compositionally biased region" description="Basic residues" evidence="3">
    <location>
        <begin position="774"/>
        <end position="784"/>
    </location>
</feature>
<name>E3IZ84_PSEI1</name>
<dbReference type="SFLD" id="SFLDS00005">
    <property type="entry name" value="Isoprenoid_Synthase_Type_I"/>
    <property type="match status" value="2"/>
</dbReference>
<organism evidence="4 5">
    <name type="scientific">Pseudofrankia inefficax (strain DSM 45817 / CECT 9037 / DDB 130130 / EuI1c)</name>
    <name type="common">Frankia inefficax</name>
    <dbReference type="NCBI Taxonomy" id="298654"/>
    <lineage>
        <taxon>Bacteria</taxon>
        <taxon>Bacillati</taxon>
        <taxon>Actinomycetota</taxon>
        <taxon>Actinomycetes</taxon>
        <taxon>Frankiales</taxon>
        <taxon>Frankiaceae</taxon>
        <taxon>Pseudofrankia</taxon>
    </lineage>
</organism>
<keyword evidence="5" id="KW-1185">Reference proteome</keyword>
<dbReference type="HOGENOM" id="CLU_372108_0_0_11"/>
<protein>
    <recommendedName>
        <fullName evidence="2">Terpene synthase</fullName>
        <ecNumber evidence="2">4.2.3.-</ecNumber>
    </recommendedName>
</protein>
<dbReference type="EC" id="4.2.3.-" evidence="2"/>
<dbReference type="GO" id="GO:0010333">
    <property type="term" value="F:terpene synthase activity"/>
    <property type="evidence" value="ECO:0007669"/>
    <property type="project" value="InterPro"/>
</dbReference>
<dbReference type="Proteomes" id="UP000002484">
    <property type="component" value="Chromosome"/>
</dbReference>
<evidence type="ECO:0000256" key="3">
    <source>
        <dbReference type="SAM" id="MobiDB-lite"/>
    </source>
</evidence>
<dbReference type="GO" id="GO:0046872">
    <property type="term" value="F:metal ion binding"/>
    <property type="evidence" value="ECO:0007669"/>
    <property type="project" value="UniProtKB-KW"/>
</dbReference>
<feature type="region of interest" description="Disordered" evidence="3">
    <location>
        <begin position="757"/>
        <end position="784"/>
    </location>
</feature>
<dbReference type="SFLD" id="SFLDG01020">
    <property type="entry name" value="Terpene_Cyclase_Like_2"/>
    <property type="match status" value="2"/>
</dbReference>
<sequence>MKPFTLPRFYVPYPARLSPHLDAARTHSRAWAAEMEMIGPAPGGEVIWSEQDFDAHDYALLCAYTHPDSSADRLNLVTDWYVWVFYFDDHFLELFKRTGDMAGARDYLDRLRAFMPVDAGAVAGEAPTGQDAPTNPVERGLADLWARTVPDRSAAWRQRFVVSTRNLLDESLWELANINANRVANPIEYIEMRRKVGGAPWSANLVEHAADAEVPAAIAGLRPMRVLRDTFADAIHLRNDLFSYQREVELEGELSNGVLVIERFLDCDTQSAAELVNDLLTSRLHQFEHTAISEVPPVLEENGIDPLARAAVVAYVKGLQDWQSGGHEWHLRSSRYMNDGPRPDGIAETSQRVADRGILPHGPTGLGSSIARPLESVLATAPQRGRAFSHVPFQVVGPSRAPAPYMPFPVGDNPHLPGCRRDSVRWARDMGLLAQVPGIWDEHKLVSYDFPLCSAGLDPDASQADLLLSACWLTWGTYADDYYPVIFGRARDLAGARACNERLRQFLPVEFATLAGATPPPLLALERGLADLWARTAPPLSLSARRSFRAAIDLMLDSWLWELANQAENRIPDPIDYLEMRRATFGSDLTMALARVSGERLVPTEIYATRPIRALESSASDYATLLNDLFSYQKEIQFEGELHNGVLVAEKFLGCSRERAVTVVNDLMTARMLQFEHIVEQELPALFETYDLAEDAQGALLTYVEDLRNWLAGILRWHQGTRRYDESELRQHPAAGVPPFGSPVGLGTSAARLASLTRRSSGGLGATSSPSGPRGHRPPPARPR</sequence>
<evidence type="ECO:0000256" key="1">
    <source>
        <dbReference type="ARBA" id="ARBA00023239"/>
    </source>
</evidence>
<evidence type="ECO:0000313" key="5">
    <source>
        <dbReference type="Proteomes" id="UP000002484"/>
    </source>
</evidence>
<dbReference type="STRING" id="298654.FraEuI1c_3502"/>
<gene>
    <name evidence="4" type="ordered locus">FraEuI1c_3502</name>
</gene>
<keyword evidence="1 2" id="KW-0456">Lyase</keyword>
<dbReference type="AlphaFoldDB" id="E3IZ84"/>